<gene>
    <name evidence="2" type="ORF">KSP39_PZI017532</name>
</gene>
<comment type="caution">
    <text evidence="2">The sequence shown here is derived from an EMBL/GenBank/DDBJ whole genome shotgun (WGS) entry which is preliminary data.</text>
</comment>
<sequence length="155" mass="16660">MESSLANRLPEADSLPDGFVDSSSEMPQSGTAPDLSSDLPGGLGGGSPGFRTEMEDLRVDEGPESEERITSTSTDSFAIKAAESTSSQDYKELEVLPEMGPCYVEEHRHCQISVPGSALEALTDAWRLVRRVLRAVVFVACLLLRSEESAAVDLL</sequence>
<keyword evidence="3" id="KW-1185">Reference proteome</keyword>
<evidence type="ECO:0000313" key="3">
    <source>
        <dbReference type="Proteomes" id="UP001418222"/>
    </source>
</evidence>
<feature type="region of interest" description="Disordered" evidence="1">
    <location>
        <begin position="1"/>
        <end position="87"/>
    </location>
</feature>
<feature type="compositionally biased region" description="Basic and acidic residues" evidence="1">
    <location>
        <begin position="52"/>
        <end position="69"/>
    </location>
</feature>
<name>A0AAP0B5V9_9ASPA</name>
<dbReference type="EMBL" id="JBBWWQ010000015">
    <property type="protein sequence ID" value="KAK8928792.1"/>
    <property type="molecule type" value="Genomic_DNA"/>
</dbReference>
<dbReference type="AlphaFoldDB" id="A0AAP0B5V9"/>
<protein>
    <submittedName>
        <fullName evidence="2">Uncharacterized protein</fullName>
    </submittedName>
</protein>
<dbReference type="Proteomes" id="UP001418222">
    <property type="component" value="Unassembled WGS sequence"/>
</dbReference>
<reference evidence="2 3" key="1">
    <citation type="journal article" date="2022" name="Nat. Plants">
        <title>Genomes of leafy and leafless Platanthera orchids illuminate the evolution of mycoheterotrophy.</title>
        <authorList>
            <person name="Li M.H."/>
            <person name="Liu K.W."/>
            <person name="Li Z."/>
            <person name="Lu H.C."/>
            <person name="Ye Q.L."/>
            <person name="Zhang D."/>
            <person name="Wang J.Y."/>
            <person name="Li Y.F."/>
            <person name="Zhong Z.M."/>
            <person name="Liu X."/>
            <person name="Yu X."/>
            <person name="Liu D.K."/>
            <person name="Tu X.D."/>
            <person name="Liu B."/>
            <person name="Hao Y."/>
            <person name="Liao X.Y."/>
            <person name="Jiang Y.T."/>
            <person name="Sun W.H."/>
            <person name="Chen J."/>
            <person name="Chen Y.Q."/>
            <person name="Ai Y."/>
            <person name="Zhai J.W."/>
            <person name="Wu S.S."/>
            <person name="Zhou Z."/>
            <person name="Hsiao Y.Y."/>
            <person name="Wu W.L."/>
            <person name="Chen Y.Y."/>
            <person name="Lin Y.F."/>
            <person name="Hsu J.L."/>
            <person name="Li C.Y."/>
            <person name="Wang Z.W."/>
            <person name="Zhao X."/>
            <person name="Zhong W.Y."/>
            <person name="Ma X.K."/>
            <person name="Ma L."/>
            <person name="Huang J."/>
            <person name="Chen G.Z."/>
            <person name="Huang M.Z."/>
            <person name="Huang L."/>
            <person name="Peng D.H."/>
            <person name="Luo Y.B."/>
            <person name="Zou S.Q."/>
            <person name="Chen S.P."/>
            <person name="Lan S."/>
            <person name="Tsai W.C."/>
            <person name="Van de Peer Y."/>
            <person name="Liu Z.J."/>
        </authorList>
    </citation>
    <scope>NUCLEOTIDE SEQUENCE [LARGE SCALE GENOMIC DNA]</scope>
    <source>
        <strain evidence="2">Lor287</strain>
    </source>
</reference>
<evidence type="ECO:0000313" key="2">
    <source>
        <dbReference type="EMBL" id="KAK8928792.1"/>
    </source>
</evidence>
<evidence type="ECO:0000256" key="1">
    <source>
        <dbReference type="SAM" id="MobiDB-lite"/>
    </source>
</evidence>
<proteinExistence type="predicted"/>
<organism evidence="2 3">
    <name type="scientific">Platanthera zijinensis</name>
    <dbReference type="NCBI Taxonomy" id="2320716"/>
    <lineage>
        <taxon>Eukaryota</taxon>
        <taxon>Viridiplantae</taxon>
        <taxon>Streptophyta</taxon>
        <taxon>Embryophyta</taxon>
        <taxon>Tracheophyta</taxon>
        <taxon>Spermatophyta</taxon>
        <taxon>Magnoliopsida</taxon>
        <taxon>Liliopsida</taxon>
        <taxon>Asparagales</taxon>
        <taxon>Orchidaceae</taxon>
        <taxon>Orchidoideae</taxon>
        <taxon>Orchideae</taxon>
        <taxon>Orchidinae</taxon>
        <taxon>Platanthera</taxon>
    </lineage>
</organism>
<accession>A0AAP0B5V9</accession>
<feature type="compositionally biased region" description="Polar residues" evidence="1">
    <location>
        <begin position="21"/>
        <end position="31"/>
    </location>
</feature>